<name>A0A2M6R7A6_9BACT</name>
<comment type="caution">
    <text evidence="14">The sequence shown here is derived from an EMBL/GenBank/DDBJ whole genome shotgun (WGS) entry which is preliminary data.</text>
</comment>
<feature type="binding site" evidence="10">
    <location>
        <begin position="13"/>
        <end position="20"/>
    </location>
    <ligand>
        <name>ATP</name>
        <dbReference type="ChEBI" id="CHEBI:30616"/>
    </ligand>
</feature>
<dbReference type="GO" id="GO:0005524">
    <property type="term" value="F:ATP binding"/>
    <property type="evidence" value="ECO:0007669"/>
    <property type="project" value="UniProtKB-UniRule"/>
</dbReference>
<evidence type="ECO:0000256" key="3">
    <source>
        <dbReference type="ARBA" id="ARBA00005842"/>
    </source>
</evidence>
<proteinExistence type="inferred from homology"/>
<dbReference type="HAMAP" id="MF_00185">
    <property type="entry name" value="IPP_trans"/>
    <property type="match status" value="1"/>
</dbReference>
<evidence type="ECO:0000256" key="12">
    <source>
        <dbReference type="RuleBase" id="RU003784"/>
    </source>
</evidence>
<evidence type="ECO:0000256" key="11">
    <source>
        <dbReference type="RuleBase" id="RU003783"/>
    </source>
</evidence>
<evidence type="ECO:0000256" key="4">
    <source>
        <dbReference type="ARBA" id="ARBA00022679"/>
    </source>
</evidence>
<evidence type="ECO:0000256" key="9">
    <source>
        <dbReference type="ARBA" id="ARBA00049563"/>
    </source>
</evidence>
<sequence>MSITKPPIIVIGGPTASGKTDCGKEIAQKYNGVVISADSRQVYRGLDIGTGKDATFHQEMIDIVSPGTPFTIADYVLRTNKVISAVYQARKIPVCVGGTGYYIDAVLHNASFPTAHNALYRQSLEHMPTMQLTKELHTVDPRSAIRVGHNRRRIIRALEIVYVTGKPVPVQCKKLRYDPLIIILDPGPDALRARIASRLDSRLQSGMIQEVEHLRTYVDNHWLRNLGLEYKYISDYLDGIYTYEQMQLVLYTAICAYARRQRTWFRRYPDAQWITSPDEAYPLVDNFIKRYTISI</sequence>
<accession>A0A2M6R7A6</accession>
<keyword evidence="8 10" id="KW-0460">Magnesium</keyword>
<evidence type="ECO:0000256" key="10">
    <source>
        <dbReference type="HAMAP-Rule" id="MF_00185"/>
    </source>
</evidence>
<evidence type="ECO:0000256" key="1">
    <source>
        <dbReference type="ARBA" id="ARBA00001946"/>
    </source>
</evidence>
<organism evidence="14 15">
    <name type="scientific">Candidatus Berkelbacteria bacterium CG10_big_fil_rev_8_21_14_0_10_43_14</name>
    <dbReference type="NCBI Taxonomy" id="1974515"/>
    <lineage>
        <taxon>Bacteria</taxon>
        <taxon>Candidatus Berkelbacteria</taxon>
    </lineage>
</organism>
<gene>
    <name evidence="10 14" type="primary">miaA</name>
    <name evidence="14" type="ORF">COT79_03955</name>
</gene>
<protein>
    <recommendedName>
        <fullName evidence="10">tRNA dimethylallyltransferase</fullName>
        <ecNumber evidence="10">2.5.1.75</ecNumber>
    </recommendedName>
    <alternativeName>
        <fullName evidence="10">Dimethylallyl diphosphate:tRNA dimethylallyltransferase</fullName>
        <shortName evidence="10">DMAPP:tRNA dimethylallyltransferase</shortName>
        <shortName evidence="10">DMATase</shortName>
    </alternativeName>
    <alternativeName>
        <fullName evidence="10">Isopentenyl-diphosphate:tRNA isopentenyltransferase</fullName>
        <shortName evidence="10">IPP transferase</shortName>
        <shortName evidence="10">IPPT</shortName>
        <shortName evidence="10">IPTase</shortName>
    </alternativeName>
</protein>
<evidence type="ECO:0000256" key="8">
    <source>
        <dbReference type="ARBA" id="ARBA00022842"/>
    </source>
</evidence>
<dbReference type="SUPFAM" id="SSF52540">
    <property type="entry name" value="P-loop containing nucleoside triphosphate hydrolases"/>
    <property type="match status" value="1"/>
</dbReference>
<comment type="caution">
    <text evidence="10">Lacks conserved residue(s) required for the propagation of feature annotation.</text>
</comment>
<dbReference type="PANTHER" id="PTHR11088">
    <property type="entry name" value="TRNA DIMETHYLALLYLTRANSFERASE"/>
    <property type="match status" value="1"/>
</dbReference>
<dbReference type="InterPro" id="IPR018022">
    <property type="entry name" value="IPT"/>
</dbReference>
<keyword evidence="5 10" id="KW-0819">tRNA processing</keyword>
<feature type="site" description="Interaction with substrate tRNA" evidence="10">
    <location>
        <position position="99"/>
    </location>
</feature>
<dbReference type="InterPro" id="IPR039657">
    <property type="entry name" value="Dimethylallyltransferase"/>
</dbReference>
<reference evidence="15" key="1">
    <citation type="submission" date="2017-09" db="EMBL/GenBank/DDBJ databases">
        <title>Depth-based differentiation of microbial function through sediment-hosted aquifers and enrichment of novel symbionts in the deep terrestrial subsurface.</title>
        <authorList>
            <person name="Probst A.J."/>
            <person name="Ladd B."/>
            <person name="Jarett J.K."/>
            <person name="Geller-Mcgrath D.E."/>
            <person name="Sieber C.M.K."/>
            <person name="Emerson J.B."/>
            <person name="Anantharaman K."/>
            <person name="Thomas B.C."/>
            <person name="Malmstrom R."/>
            <person name="Stieglmeier M."/>
            <person name="Klingl A."/>
            <person name="Woyke T."/>
            <person name="Ryan C.M."/>
            <person name="Banfield J.F."/>
        </authorList>
    </citation>
    <scope>NUCLEOTIDE SEQUENCE [LARGE SCALE GENOMIC DNA]</scope>
</reference>
<dbReference type="Gene3D" id="1.10.20.140">
    <property type="match status" value="1"/>
</dbReference>
<dbReference type="GO" id="GO:0006400">
    <property type="term" value="P:tRNA modification"/>
    <property type="evidence" value="ECO:0007669"/>
    <property type="project" value="TreeGrafter"/>
</dbReference>
<dbReference type="Pfam" id="PF01715">
    <property type="entry name" value="IPPT"/>
    <property type="match status" value="1"/>
</dbReference>
<dbReference type="GO" id="GO:0052381">
    <property type="term" value="F:tRNA dimethylallyltransferase activity"/>
    <property type="evidence" value="ECO:0007669"/>
    <property type="project" value="UniProtKB-UniRule"/>
</dbReference>
<feature type="binding site" evidence="10">
    <location>
        <begin position="15"/>
        <end position="20"/>
    </location>
    <ligand>
        <name>substrate</name>
    </ligand>
</feature>
<dbReference type="Proteomes" id="UP000231162">
    <property type="component" value="Unassembled WGS sequence"/>
</dbReference>
<dbReference type="EC" id="2.5.1.75" evidence="10"/>
<evidence type="ECO:0000256" key="5">
    <source>
        <dbReference type="ARBA" id="ARBA00022694"/>
    </source>
</evidence>
<dbReference type="EMBL" id="PEZX01000048">
    <property type="protein sequence ID" value="PIS06584.1"/>
    <property type="molecule type" value="Genomic_DNA"/>
</dbReference>
<evidence type="ECO:0000313" key="15">
    <source>
        <dbReference type="Proteomes" id="UP000231162"/>
    </source>
</evidence>
<keyword evidence="7 10" id="KW-0067">ATP-binding</keyword>
<feature type="site" description="Interaction with substrate tRNA" evidence="10">
    <location>
        <position position="121"/>
    </location>
</feature>
<dbReference type="PANTHER" id="PTHR11088:SF60">
    <property type="entry name" value="TRNA DIMETHYLALLYLTRANSFERASE"/>
    <property type="match status" value="1"/>
</dbReference>
<comment type="similarity">
    <text evidence="3 10 13">Belongs to the IPP transferase family.</text>
</comment>
<feature type="region of interest" description="Interaction with substrate tRNA" evidence="10">
    <location>
        <begin position="38"/>
        <end position="41"/>
    </location>
</feature>
<dbReference type="Gene3D" id="3.40.50.300">
    <property type="entry name" value="P-loop containing nucleotide triphosphate hydrolases"/>
    <property type="match status" value="1"/>
</dbReference>
<dbReference type="InterPro" id="IPR027417">
    <property type="entry name" value="P-loop_NTPase"/>
</dbReference>
<evidence type="ECO:0000313" key="14">
    <source>
        <dbReference type="EMBL" id="PIS06584.1"/>
    </source>
</evidence>
<keyword evidence="4 10" id="KW-0808">Transferase</keyword>
<comment type="catalytic activity">
    <reaction evidence="9 10 11">
        <text>adenosine(37) in tRNA + dimethylallyl diphosphate = N(6)-dimethylallyladenosine(37) in tRNA + diphosphate</text>
        <dbReference type="Rhea" id="RHEA:26482"/>
        <dbReference type="Rhea" id="RHEA-COMP:10162"/>
        <dbReference type="Rhea" id="RHEA-COMP:10375"/>
        <dbReference type="ChEBI" id="CHEBI:33019"/>
        <dbReference type="ChEBI" id="CHEBI:57623"/>
        <dbReference type="ChEBI" id="CHEBI:74411"/>
        <dbReference type="ChEBI" id="CHEBI:74415"/>
        <dbReference type="EC" id="2.5.1.75"/>
    </reaction>
</comment>
<evidence type="ECO:0000256" key="2">
    <source>
        <dbReference type="ARBA" id="ARBA00003213"/>
    </source>
</evidence>
<evidence type="ECO:0000256" key="6">
    <source>
        <dbReference type="ARBA" id="ARBA00022741"/>
    </source>
</evidence>
<dbReference type="NCBIfam" id="TIGR00174">
    <property type="entry name" value="miaA"/>
    <property type="match status" value="1"/>
</dbReference>
<comment type="cofactor">
    <cofactor evidence="1 10">
        <name>Mg(2+)</name>
        <dbReference type="ChEBI" id="CHEBI:18420"/>
    </cofactor>
</comment>
<evidence type="ECO:0000256" key="7">
    <source>
        <dbReference type="ARBA" id="ARBA00022840"/>
    </source>
</evidence>
<dbReference type="AlphaFoldDB" id="A0A2M6R7A6"/>
<keyword evidence="6 10" id="KW-0547">Nucleotide-binding</keyword>
<evidence type="ECO:0000256" key="13">
    <source>
        <dbReference type="RuleBase" id="RU003785"/>
    </source>
</evidence>
<comment type="function">
    <text evidence="2 10 12">Catalyzes the transfer of a dimethylallyl group onto the adenine at position 37 in tRNAs that read codons beginning with uridine, leading to the formation of N6-(dimethylallyl)adenosine (i(6)A).</text>
</comment>
<comment type="subunit">
    <text evidence="10">Monomer.</text>
</comment>